<sequence>MRLKADLFPYPVLNSNLDDFNKSSFKAYITSERKNDSQIELNIKFELYDETIMGLIRSGKAAYSVHLEGQSSSYRKVFTLGKNEDYISVMISSDQVNGKIEANMMVIAIEEISNYSNPNFNDEFYGKDFTVKSIHKGDILAFDVMAEIKLEFSNKENPNAKSMIRIAAKEQEMMSVDIDGDIIRVYLPLKEHEAYSYLSQMDDIRQRLLLATIVLPALSYTIERVKDQEQDENLEWFLTLKEMLKKLKIDIEKLSNYNSLEIAQQLLDYPFKNTLYSFYDSEVDYSG</sequence>
<accession>A0A0M2SMW8</accession>
<reference evidence="1 2" key="1">
    <citation type="submission" date="2015-04" db="EMBL/GenBank/DDBJ databases">
        <title>Taxonomic description and genome sequence of Salinicoccus sediminis sp. nov., a novel hyper halotolerant bacterium isolated from marine sediment.</title>
        <authorList>
            <person name="Mathan Kumar R."/>
            <person name="Kaur G."/>
            <person name="Kumar N."/>
            <person name="Kumar A."/>
            <person name="Singh N.K."/>
            <person name="Kaur N."/>
            <person name="Mayilraj S."/>
        </authorList>
    </citation>
    <scope>NUCLEOTIDE SEQUENCE [LARGE SCALE GENOMIC DNA]</scope>
    <source>
        <strain evidence="1 2">SV-16</strain>
    </source>
</reference>
<evidence type="ECO:0000313" key="2">
    <source>
        <dbReference type="Proteomes" id="UP000034287"/>
    </source>
</evidence>
<name>A0A0M2SMW8_9STAP</name>
<dbReference type="Proteomes" id="UP000034287">
    <property type="component" value="Unassembled WGS sequence"/>
</dbReference>
<dbReference type="OrthoDB" id="2339732at2"/>
<comment type="caution">
    <text evidence="1">The sequence shown here is derived from an EMBL/GenBank/DDBJ whole genome shotgun (WGS) entry which is preliminary data.</text>
</comment>
<dbReference type="STRING" id="1432562.WN59_05030"/>
<evidence type="ECO:0000313" key="1">
    <source>
        <dbReference type="EMBL" id="KKK35006.1"/>
    </source>
</evidence>
<gene>
    <name evidence="1" type="ORF">WN59_05030</name>
</gene>
<dbReference type="AlphaFoldDB" id="A0A0M2SMW8"/>
<dbReference type="PATRIC" id="fig|1432562.3.peg.994"/>
<keyword evidence="2" id="KW-1185">Reference proteome</keyword>
<proteinExistence type="predicted"/>
<protein>
    <submittedName>
        <fullName evidence="1">Uncharacterized protein</fullName>
    </submittedName>
</protein>
<dbReference type="RefSeq" id="WP_046513603.1">
    <property type="nucleotide sequence ID" value="NZ_LAYZ01000002.1"/>
</dbReference>
<dbReference type="EMBL" id="LAYZ01000002">
    <property type="protein sequence ID" value="KKK35006.1"/>
    <property type="molecule type" value="Genomic_DNA"/>
</dbReference>
<organism evidence="1 2">
    <name type="scientific">Salinicoccus sediminis</name>
    <dbReference type="NCBI Taxonomy" id="1432562"/>
    <lineage>
        <taxon>Bacteria</taxon>
        <taxon>Bacillati</taxon>
        <taxon>Bacillota</taxon>
        <taxon>Bacilli</taxon>
        <taxon>Bacillales</taxon>
        <taxon>Staphylococcaceae</taxon>
        <taxon>Salinicoccus</taxon>
    </lineage>
</organism>